<dbReference type="Gene3D" id="1.20.5.1930">
    <property type="match status" value="1"/>
</dbReference>
<keyword evidence="5" id="KW-0547">Nucleotide-binding</keyword>
<keyword evidence="4" id="KW-0808">Transferase</keyword>
<organism evidence="11 12">
    <name type="scientific">Winogradskyella maritima</name>
    <dbReference type="NCBI Taxonomy" id="1517766"/>
    <lineage>
        <taxon>Bacteria</taxon>
        <taxon>Pseudomonadati</taxon>
        <taxon>Bacteroidota</taxon>
        <taxon>Flavobacteriia</taxon>
        <taxon>Flavobacteriales</taxon>
        <taxon>Flavobacteriaceae</taxon>
        <taxon>Winogradskyella</taxon>
    </lineage>
</organism>
<keyword evidence="9" id="KW-0812">Transmembrane</keyword>
<dbReference type="EMBL" id="JBHSAT010000004">
    <property type="protein sequence ID" value="MFC3877492.1"/>
    <property type="molecule type" value="Genomic_DNA"/>
</dbReference>
<dbReference type="RefSeq" id="WP_386099886.1">
    <property type="nucleotide sequence ID" value="NZ_JBHSAT010000004.1"/>
</dbReference>
<dbReference type="Pfam" id="PF07730">
    <property type="entry name" value="HisKA_3"/>
    <property type="match status" value="1"/>
</dbReference>
<dbReference type="PANTHER" id="PTHR24421">
    <property type="entry name" value="NITRATE/NITRITE SENSOR PROTEIN NARX-RELATED"/>
    <property type="match status" value="1"/>
</dbReference>
<accession>A0ABV8AI93</accession>
<evidence type="ECO:0000256" key="3">
    <source>
        <dbReference type="ARBA" id="ARBA00022553"/>
    </source>
</evidence>
<dbReference type="PANTHER" id="PTHR24421:SF10">
    <property type="entry name" value="NITRATE_NITRITE SENSOR PROTEIN NARQ"/>
    <property type="match status" value="1"/>
</dbReference>
<dbReference type="Gene3D" id="3.30.565.10">
    <property type="entry name" value="Histidine kinase-like ATPase, C-terminal domain"/>
    <property type="match status" value="1"/>
</dbReference>
<comment type="catalytic activity">
    <reaction evidence="1">
        <text>ATP + protein L-histidine = ADP + protein N-phospho-L-histidine.</text>
        <dbReference type="EC" id="2.7.13.3"/>
    </reaction>
</comment>
<evidence type="ECO:0000256" key="7">
    <source>
        <dbReference type="ARBA" id="ARBA00022840"/>
    </source>
</evidence>
<keyword evidence="12" id="KW-1185">Reference proteome</keyword>
<evidence type="ECO:0000313" key="11">
    <source>
        <dbReference type="EMBL" id="MFC3877492.1"/>
    </source>
</evidence>
<dbReference type="EC" id="2.7.13.3" evidence="2"/>
<evidence type="ECO:0000256" key="6">
    <source>
        <dbReference type="ARBA" id="ARBA00022777"/>
    </source>
</evidence>
<dbReference type="PROSITE" id="PS50109">
    <property type="entry name" value="HIS_KIN"/>
    <property type="match status" value="1"/>
</dbReference>
<keyword evidence="9" id="KW-1133">Transmembrane helix</keyword>
<dbReference type="InterPro" id="IPR005467">
    <property type="entry name" value="His_kinase_dom"/>
</dbReference>
<evidence type="ECO:0000256" key="8">
    <source>
        <dbReference type="ARBA" id="ARBA00023012"/>
    </source>
</evidence>
<dbReference type="InterPro" id="IPR003594">
    <property type="entry name" value="HATPase_dom"/>
</dbReference>
<dbReference type="InterPro" id="IPR036890">
    <property type="entry name" value="HATPase_C_sf"/>
</dbReference>
<keyword evidence="9" id="KW-0472">Membrane</keyword>
<keyword evidence="7" id="KW-0067">ATP-binding</keyword>
<dbReference type="InterPro" id="IPR050482">
    <property type="entry name" value="Sensor_HK_TwoCompSys"/>
</dbReference>
<protein>
    <recommendedName>
        <fullName evidence="2">histidine kinase</fullName>
        <ecNumber evidence="2">2.7.13.3</ecNumber>
    </recommendedName>
</protein>
<dbReference type="CDD" id="cd16917">
    <property type="entry name" value="HATPase_UhpB-NarQ-NarX-like"/>
    <property type="match status" value="1"/>
</dbReference>
<feature type="transmembrane region" description="Helical" evidence="9">
    <location>
        <begin position="24"/>
        <end position="45"/>
    </location>
</feature>
<evidence type="ECO:0000256" key="1">
    <source>
        <dbReference type="ARBA" id="ARBA00000085"/>
    </source>
</evidence>
<dbReference type="SUPFAM" id="SSF55874">
    <property type="entry name" value="ATPase domain of HSP90 chaperone/DNA topoisomerase II/histidine kinase"/>
    <property type="match status" value="1"/>
</dbReference>
<dbReference type="Pfam" id="PF02518">
    <property type="entry name" value="HATPase_c"/>
    <property type="match status" value="1"/>
</dbReference>
<name>A0ABV8AI93_9FLAO</name>
<proteinExistence type="predicted"/>
<keyword evidence="3" id="KW-0597">Phosphoprotein</keyword>
<keyword evidence="6 11" id="KW-0418">Kinase</keyword>
<sequence>MMLSLFFLLFQNKPVTTEAERYLLVYFILVIGIVFGLFILFFVVFQKRKNKLLREKFEQQRRFDEAISTAQQEIQDETLKSVGRDLHDNVGQLLALANMQMNSVLKNADEAIKPKVENASKALKDSLSEVRALSKSLNSDVIFNQGFAKSIANELQRIERSGRLSTEFHIEGERIHFENKKDEVILFRILQEFFSNTIKYAEAEKLSVDLTYAQDAIKIEVSDNGKGFNIADIEQGAGLINMKERAKLIGADYELNSRLNMGTTLKINFPLNVIIGNRAT</sequence>
<evidence type="ECO:0000256" key="2">
    <source>
        <dbReference type="ARBA" id="ARBA00012438"/>
    </source>
</evidence>
<comment type="caution">
    <text evidence="11">The sequence shown here is derived from an EMBL/GenBank/DDBJ whole genome shotgun (WGS) entry which is preliminary data.</text>
</comment>
<evidence type="ECO:0000259" key="10">
    <source>
        <dbReference type="PROSITE" id="PS50109"/>
    </source>
</evidence>
<evidence type="ECO:0000256" key="5">
    <source>
        <dbReference type="ARBA" id="ARBA00022741"/>
    </source>
</evidence>
<gene>
    <name evidence="11" type="ORF">ACFOSX_09635</name>
</gene>
<evidence type="ECO:0000256" key="4">
    <source>
        <dbReference type="ARBA" id="ARBA00022679"/>
    </source>
</evidence>
<dbReference type="GO" id="GO:0016301">
    <property type="term" value="F:kinase activity"/>
    <property type="evidence" value="ECO:0007669"/>
    <property type="project" value="UniProtKB-KW"/>
</dbReference>
<evidence type="ECO:0000256" key="9">
    <source>
        <dbReference type="SAM" id="Phobius"/>
    </source>
</evidence>
<dbReference type="SMART" id="SM00387">
    <property type="entry name" value="HATPase_c"/>
    <property type="match status" value="1"/>
</dbReference>
<reference evidence="12" key="1">
    <citation type="journal article" date="2019" name="Int. J. Syst. Evol. Microbiol.">
        <title>The Global Catalogue of Microorganisms (GCM) 10K type strain sequencing project: providing services to taxonomists for standard genome sequencing and annotation.</title>
        <authorList>
            <consortium name="The Broad Institute Genomics Platform"/>
            <consortium name="The Broad Institute Genome Sequencing Center for Infectious Disease"/>
            <person name="Wu L."/>
            <person name="Ma J."/>
        </authorList>
    </citation>
    <scope>NUCLEOTIDE SEQUENCE [LARGE SCALE GENOMIC DNA]</scope>
    <source>
        <strain evidence="12">CECT 8979</strain>
    </source>
</reference>
<keyword evidence="8" id="KW-0902">Two-component regulatory system</keyword>
<dbReference type="InterPro" id="IPR011712">
    <property type="entry name" value="Sig_transdc_His_kin_sub3_dim/P"/>
</dbReference>
<feature type="domain" description="Histidine kinase" evidence="10">
    <location>
        <begin position="81"/>
        <end position="273"/>
    </location>
</feature>
<evidence type="ECO:0000313" key="12">
    <source>
        <dbReference type="Proteomes" id="UP001595812"/>
    </source>
</evidence>
<dbReference type="Proteomes" id="UP001595812">
    <property type="component" value="Unassembled WGS sequence"/>
</dbReference>